<keyword evidence="1" id="KW-1133">Transmembrane helix</keyword>
<evidence type="ECO:0000313" key="2">
    <source>
        <dbReference type="EMBL" id="OGC80990.1"/>
    </source>
</evidence>
<evidence type="ECO:0008006" key="4">
    <source>
        <dbReference type="Google" id="ProtNLM"/>
    </source>
</evidence>
<gene>
    <name evidence="2" type="ORF">A2943_03150</name>
</gene>
<name>A0A1F4XHC3_9BACT</name>
<reference evidence="2 3" key="1">
    <citation type="journal article" date="2016" name="Nat. Commun.">
        <title>Thousands of microbial genomes shed light on interconnected biogeochemical processes in an aquifer system.</title>
        <authorList>
            <person name="Anantharaman K."/>
            <person name="Brown C.T."/>
            <person name="Hug L.A."/>
            <person name="Sharon I."/>
            <person name="Castelle C.J."/>
            <person name="Probst A.J."/>
            <person name="Thomas B.C."/>
            <person name="Singh A."/>
            <person name="Wilkins M.J."/>
            <person name="Karaoz U."/>
            <person name="Brodie E.L."/>
            <person name="Williams K.H."/>
            <person name="Hubbard S.S."/>
            <person name="Banfield J.F."/>
        </authorList>
    </citation>
    <scope>NUCLEOTIDE SEQUENCE [LARGE SCALE GENOMIC DNA]</scope>
</reference>
<feature type="transmembrane region" description="Helical" evidence="1">
    <location>
        <begin position="12"/>
        <end position="31"/>
    </location>
</feature>
<dbReference type="EMBL" id="MEWX01000009">
    <property type="protein sequence ID" value="OGC80990.1"/>
    <property type="molecule type" value="Genomic_DNA"/>
</dbReference>
<protein>
    <recommendedName>
        <fullName evidence="4">Ada DNA repair metal-binding domain-containing protein</fullName>
    </recommendedName>
</protein>
<dbReference type="Proteomes" id="UP000176185">
    <property type="component" value="Unassembled WGS sequence"/>
</dbReference>
<dbReference type="InterPro" id="IPR035451">
    <property type="entry name" value="Ada-like_dom_sf"/>
</dbReference>
<keyword evidence="1" id="KW-0472">Membrane</keyword>
<dbReference type="Gene3D" id="3.40.10.10">
    <property type="entry name" value="DNA Methylphosphotriester Repair Domain"/>
    <property type="match status" value="1"/>
</dbReference>
<accession>A0A1F4XHC3</accession>
<sequence>MIPKSLYFRKFFEVALVPAVVILVGLTSFGLGRLSVLQEQKGKIEVYESSTSESRVLGATAGEYVASKSGTKYYLATCSGAKQIQEENKIWFPSSQAARSAGYSPAANCPGL</sequence>
<comment type="caution">
    <text evidence="2">The sequence shown here is derived from an EMBL/GenBank/DDBJ whole genome shotgun (WGS) entry which is preliminary data.</text>
</comment>
<evidence type="ECO:0000256" key="1">
    <source>
        <dbReference type="SAM" id="Phobius"/>
    </source>
</evidence>
<dbReference type="STRING" id="1797243.A2943_03150"/>
<organism evidence="2 3">
    <name type="scientific">Candidatus Adlerbacteria bacterium RIFCSPLOWO2_01_FULL_51_16</name>
    <dbReference type="NCBI Taxonomy" id="1797243"/>
    <lineage>
        <taxon>Bacteria</taxon>
        <taxon>Candidatus Adleribacteriota</taxon>
    </lineage>
</organism>
<evidence type="ECO:0000313" key="3">
    <source>
        <dbReference type="Proteomes" id="UP000176185"/>
    </source>
</evidence>
<keyword evidence="1" id="KW-0812">Transmembrane</keyword>
<dbReference type="SUPFAM" id="SSF57884">
    <property type="entry name" value="Ada DNA repair protein, N-terminal domain (N-Ada 10)"/>
    <property type="match status" value="1"/>
</dbReference>
<dbReference type="AlphaFoldDB" id="A0A1F4XHC3"/>
<proteinExistence type="predicted"/>